<dbReference type="InterPro" id="IPR013785">
    <property type="entry name" value="Aldolase_TIM"/>
</dbReference>
<dbReference type="OrthoDB" id="9778883at2"/>
<keyword evidence="5 6" id="KW-0411">Iron-sulfur</keyword>
<dbReference type="CDD" id="cd01335">
    <property type="entry name" value="Radical_SAM"/>
    <property type="match status" value="1"/>
</dbReference>
<evidence type="ECO:0000313" key="8">
    <source>
        <dbReference type="EMBL" id="ACA58896.1"/>
    </source>
</evidence>
<dbReference type="SUPFAM" id="SSF102114">
    <property type="entry name" value="Radical SAM enzymes"/>
    <property type="match status" value="1"/>
</dbReference>
<dbReference type="GO" id="GO:0046872">
    <property type="term" value="F:metal ion binding"/>
    <property type="evidence" value="ECO:0007669"/>
    <property type="project" value="UniProtKB-KW"/>
</dbReference>
<dbReference type="PANTHER" id="PTHR30352:SF5">
    <property type="entry name" value="PYRUVATE FORMATE-LYASE 1-ACTIVATING ENZYME"/>
    <property type="match status" value="1"/>
</dbReference>
<feature type="domain" description="Radical SAM core" evidence="7">
    <location>
        <begin position="68"/>
        <end position="281"/>
    </location>
</feature>
<comment type="cofactor">
    <cofactor evidence="6">
        <name>[4Fe-4S] cluster</name>
        <dbReference type="ChEBI" id="CHEBI:49883"/>
    </cofactor>
    <text evidence="6">Binds 1 [4Fe-4S] cluster. The cluster is coordinated with 3 cysteines and an exchangeable S-adenosyl-L-methionine.</text>
</comment>
<evidence type="ECO:0000256" key="4">
    <source>
        <dbReference type="ARBA" id="ARBA00023004"/>
    </source>
</evidence>
<keyword evidence="3 6" id="KW-0479">Metal-binding</keyword>
<dbReference type="SFLD" id="SFLDG01101">
    <property type="entry name" value="Uncharacterised_Radical_SAM_Su"/>
    <property type="match status" value="1"/>
</dbReference>
<dbReference type="GO" id="GO:0003824">
    <property type="term" value="F:catalytic activity"/>
    <property type="evidence" value="ECO:0007669"/>
    <property type="project" value="InterPro"/>
</dbReference>
<dbReference type="Pfam" id="PF04055">
    <property type="entry name" value="Radical_SAM"/>
    <property type="match status" value="1"/>
</dbReference>
<keyword evidence="2 6" id="KW-0949">S-adenosyl-L-methionine</keyword>
<evidence type="ECO:0000313" key="9">
    <source>
        <dbReference type="Proteomes" id="UP000008544"/>
    </source>
</evidence>
<dbReference type="PROSITE" id="PS51918">
    <property type="entry name" value="RADICAL_SAM"/>
    <property type="match status" value="1"/>
</dbReference>
<dbReference type="InterPro" id="IPR034457">
    <property type="entry name" value="Organic_radical-activating"/>
</dbReference>
<evidence type="ECO:0000256" key="5">
    <source>
        <dbReference type="ARBA" id="ARBA00023014"/>
    </source>
</evidence>
<evidence type="ECO:0000259" key="7">
    <source>
        <dbReference type="PROSITE" id="PS51918"/>
    </source>
</evidence>
<feature type="binding site" evidence="6">
    <location>
        <position position="83"/>
    </location>
    <ligand>
        <name>[4Fe-4S] cluster</name>
        <dbReference type="ChEBI" id="CHEBI:49883"/>
        <note>4Fe-4S-S-AdoMet</note>
    </ligand>
</feature>
<dbReference type="Gene3D" id="3.20.20.70">
    <property type="entry name" value="Aldolase class I"/>
    <property type="match status" value="1"/>
</dbReference>
<evidence type="ECO:0000256" key="3">
    <source>
        <dbReference type="ARBA" id="ARBA00022723"/>
    </source>
</evidence>
<feature type="binding site" evidence="6">
    <location>
        <position position="87"/>
    </location>
    <ligand>
        <name>[4Fe-4S] cluster</name>
        <dbReference type="ChEBI" id="CHEBI:49883"/>
        <note>4Fe-4S-S-AdoMet</note>
    </ligand>
</feature>
<dbReference type="KEGG" id="dau:Daud_0338"/>
<dbReference type="Proteomes" id="UP000008544">
    <property type="component" value="Chromosome"/>
</dbReference>
<dbReference type="STRING" id="477974.Daud_0338"/>
<evidence type="ECO:0000256" key="6">
    <source>
        <dbReference type="PIRSR" id="PIRSR004869-50"/>
    </source>
</evidence>
<dbReference type="InterPro" id="IPR007197">
    <property type="entry name" value="rSAM"/>
</dbReference>
<feature type="binding site" evidence="6">
    <location>
        <position position="90"/>
    </location>
    <ligand>
        <name>[4Fe-4S] cluster</name>
        <dbReference type="ChEBI" id="CHEBI:49883"/>
        <note>4Fe-4S-S-AdoMet</note>
    </ligand>
</feature>
<dbReference type="InterPro" id="IPR027596">
    <property type="entry name" value="AmmeMemoSam_rS"/>
</dbReference>
<dbReference type="PANTHER" id="PTHR30352">
    <property type="entry name" value="PYRUVATE FORMATE-LYASE-ACTIVATING ENZYME"/>
    <property type="match status" value="1"/>
</dbReference>
<accession>B1I1C4</accession>
<dbReference type="HOGENOM" id="CLU_044176_1_0_9"/>
<dbReference type="InterPro" id="IPR058240">
    <property type="entry name" value="rSAM_sf"/>
</dbReference>
<name>B1I1C4_DESAP</name>
<reference evidence="8 9" key="2">
    <citation type="journal article" date="2008" name="Science">
        <title>Environmental genomics reveals a single-species ecosystem deep within Earth.</title>
        <authorList>
            <person name="Chivian D."/>
            <person name="Brodie E.L."/>
            <person name="Alm E.J."/>
            <person name="Culley D.E."/>
            <person name="Dehal P.S."/>
            <person name="Desantis T.Z."/>
            <person name="Gihring T.M."/>
            <person name="Lapidus A."/>
            <person name="Lin L.H."/>
            <person name="Lowry S.R."/>
            <person name="Moser D.P."/>
            <person name="Richardson P.M."/>
            <person name="Southam G."/>
            <person name="Wanger G."/>
            <person name="Pratt L.M."/>
            <person name="Andersen G.L."/>
            <person name="Hazen T.C."/>
            <person name="Brockman F.J."/>
            <person name="Arkin A.P."/>
            <person name="Onstott T.C."/>
        </authorList>
    </citation>
    <scope>NUCLEOTIDE SEQUENCE [LARGE SCALE GENOMIC DNA]</scope>
    <source>
        <strain evidence="8 9">MP104C</strain>
    </source>
</reference>
<evidence type="ECO:0000256" key="2">
    <source>
        <dbReference type="ARBA" id="ARBA00022691"/>
    </source>
</evidence>
<sequence>MRRAEFFVSEPEKQYVTCVLCPNRCAVKEGRTGVCRVRKNVGGVLHTLNFGEVASYGLDPIEKKPLYHFYPGHEIFSLGTVGCNLHCRFCQNWEIAHGEPSTIRVTPAKIVELARRQNHHCIGIAYTYSEPVVWYEFVYETAVQAREAGLKNVLVTNGFIELEPLEKLLPYVDAMNIDVKAFTDDFYRRMCAGRLDPVRRTVEAAAPRCLVELTTLLVTGENDSPEEIGELASWIAGINPEIPLHLSRYFPNYRLDLPATPLETMRRAREIAARKLSHVYLGNVWDVENGYTYCPRCRKKVIERSGYIIRELHLSAGNRCAHCGYALNIVGEARVTDSGRRPRRGGIL</sequence>
<dbReference type="InterPro" id="IPR016431">
    <property type="entry name" value="Pyrv-formate_lyase-activ_prd"/>
</dbReference>
<dbReference type="EMBL" id="CP000860">
    <property type="protein sequence ID" value="ACA58896.1"/>
    <property type="molecule type" value="Genomic_DNA"/>
</dbReference>
<dbReference type="GO" id="GO:0051539">
    <property type="term" value="F:4 iron, 4 sulfur cluster binding"/>
    <property type="evidence" value="ECO:0007669"/>
    <property type="project" value="UniProtKB-KW"/>
</dbReference>
<keyword evidence="4 6" id="KW-0408">Iron</keyword>
<protein>
    <submittedName>
        <fullName evidence="8">Radical SAM domain protein</fullName>
    </submittedName>
</protein>
<gene>
    <name evidence="8" type="ordered locus">Daud_0338</name>
</gene>
<reference evidence="9" key="1">
    <citation type="submission" date="2007-10" db="EMBL/GenBank/DDBJ databases">
        <title>Complete sequence of chromosome of Desulforudis audaxviator MP104C.</title>
        <authorList>
            <person name="Copeland A."/>
            <person name="Lucas S."/>
            <person name="Lapidus A."/>
            <person name="Barry K."/>
            <person name="Glavina del Rio T."/>
            <person name="Dalin E."/>
            <person name="Tice H."/>
            <person name="Bruce D."/>
            <person name="Pitluck S."/>
            <person name="Lowry S.R."/>
            <person name="Larimer F."/>
            <person name="Land M.L."/>
            <person name="Hauser L."/>
            <person name="Kyrpides N."/>
            <person name="Ivanova N.N."/>
            <person name="Richardson P."/>
        </authorList>
    </citation>
    <scope>NUCLEOTIDE SEQUENCE [LARGE SCALE GENOMIC DNA]</scope>
    <source>
        <strain evidence="9">MP104C</strain>
    </source>
</reference>
<keyword evidence="1" id="KW-0004">4Fe-4S</keyword>
<dbReference type="AlphaFoldDB" id="B1I1C4"/>
<dbReference type="RefSeq" id="WP_012301488.1">
    <property type="nucleotide sequence ID" value="NC_010424.1"/>
</dbReference>
<dbReference type="eggNOG" id="COG1180">
    <property type="taxonomic scope" value="Bacteria"/>
</dbReference>
<proteinExistence type="predicted"/>
<dbReference type="PIRSF" id="PIRSF004869">
    <property type="entry name" value="PflX_prd"/>
    <property type="match status" value="1"/>
</dbReference>
<dbReference type="NCBIfam" id="TIGR04337">
    <property type="entry name" value="AmmeMemoSam_rS"/>
    <property type="match status" value="1"/>
</dbReference>
<dbReference type="SFLD" id="SFLDS00029">
    <property type="entry name" value="Radical_SAM"/>
    <property type="match status" value="1"/>
</dbReference>
<organism evidence="8 9">
    <name type="scientific">Desulforudis audaxviator (strain MP104C)</name>
    <dbReference type="NCBI Taxonomy" id="477974"/>
    <lineage>
        <taxon>Bacteria</taxon>
        <taxon>Bacillati</taxon>
        <taxon>Bacillota</taxon>
        <taxon>Clostridia</taxon>
        <taxon>Thermoanaerobacterales</taxon>
        <taxon>Candidatus Desulforudaceae</taxon>
        <taxon>Candidatus Desulforudis</taxon>
    </lineage>
</organism>
<evidence type="ECO:0000256" key="1">
    <source>
        <dbReference type="ARBA" id="ARBA00022485"/>
    </source>
</evidence>
<keyword evidence="9" id="KW-1185">Reference proteome</keyword>